<gene>
    <name evidence="2" type="ORF">GCM10010430_81660</name>
</gene>
<keyword evidence="3" id="KW-1185">Reference proteome</keyword>
<comment type="caution">
    <text evidence="2">The sequence shown here is derived from an EMBL/GenBank/DDBJ whole genome shotgun (WGS) entry which is preliminary data.</text>
</comment>
<sequence length="98" mass="10227">MLSVAPSHAGAVVGELAALPSALILPSGPHDTIAAVAGILGAKLNQRHRPGEQGDDQDGCGCSIELDRDGEPWVFTRGNSYWYLLALIISLFLNLGGC</sequence>
<dbReference type="Proteomes" id="UP001500305">
    <property type="component" value="Unassembled WGS sequence"/>
</dbReference>
<organism evidence="2 3">
    <name type="scientific">Kitasatospora cystarginea</name>
    <dbReference type="NCBI Taxonomy" id="58350"/>
    <lineage>
        <taxon>Bacteria</taxon>
        <taxon>Bacillati</taxon>
        <taxon>Actinomycetota</taxon>
        <taxon>Actinomycetes</taxon>
        <taxon>Kitasatosporales</taxon>
        <taxon>Streptomycetaceae</taxon>
        <taxon>Kitasatospora</taxon>
    </lineage>
</organism>
<reference evidence="3" key="1">
    <citation type="journal article" date="2019" name="Int. J. Syst. Evol. Microbiol.">
        <title>The Global Catalogue of Microorganisms (GCM) 10K type strain sequencing project: providing services to taxonomists for standard genome sequencing and annotation.</title>
        <authorList>
            <consortium name="The Broad Institute Genomics Platform"/>
            <consortium name="The Broad Institute Genome Sequencing Center for Infectious Disease"/>
            <person name="Wu L."/>
            <person name="Ma J."/>
        </authorList>
    </citation>
    <scope>NUCLEOTIDE SEQUENCE [LARGE SCALE GENOMIC DNA]</scope>
    <source>
        <strain evidence="3">JCM 7356</strain>
    </source>
</reference>
<proteinExistence type="predicted"/>
<feature type="transmembrane region" description="Helical" evidence="1">
    <location>
        <begin position="80"/>
        <end position="97"/>
    </location>
</feature>
<evidence type="ECO:0000313" key="3">
    <source>
        <dbReference type="Proteomes" id="UP001500305"/>
    </source>
</evidence>
<keyword evidence="1" id="KW-1133">Transmembrane helix</keyword>
<keyword evidence="1" id="KW-0812">Transmembrane</keyword>
<accession>A0ABP5S0S5</accession>
<name>A0ABP5S0S5_9ACTN</name>
<evidence type="ECO:0000256" key="1">
    <source>
        <dbReference type="SAM" id="Phobius"/>
    </source>
</evidence>
<evidence type="ECO:0000313" key="2">
    <source>
        <dbReference type="EMBL" id="GAA2285605.1"/>
    </source>
</evidence>
<keyword evidence="1" id="KW-0472">Membrane</keyword>
<dbReference type="EMBL" id="BAAATR010000188">
    <property type="protein sequence ID" value="GAA2285605.1"/>
    <property type="molecule type" value="Genomic_DNA"/>
</dbReference>
<protein>
    <submittedName>
        <fullName evidence="2">Uncharacterized protein</fullName>
    </submittedName>
</protein>